<evidence type="ECO:0000256" key="1">
    <source>
        <dbReference type="SAM" id="Phobius"/>
    </source>
</evidence>
<dbReference type="SUPFAM" id="SSF53850">
    <property type="entry name" value="Periplasmic binding protein-like II"/>
    <property type="match status" value="1"/>
</dbReference>
<accession>A0AB72UC30</accession>
<feature type="domain" description="Solute-binding protein family 3/N-terminal" evidence="2">
    <location>
        <begin position="110"/>
        <end position="336"/>
    </location>
</feature>
<dbReference type="Gene3D" id="3.40.190.10">
    <property type="entry name" value="Periplasmic binding protein-like II"/>
    <property type="match status" value="2"/>
</dbReference>
<sequence length="359" mass="39247">MKISADKNREDYSNGEEPLPEMARIGKLRAPIWLPLALAGDPEMKNRVELTSHILSVWQSIRPSLFRMACAGLVIAVVITGFGAGAKASDGHPDVAPDAANATSADDLHLTVLADQEFYPQSYQLNGHANGALYDLLRDFSKFQQINMSFQQLPLKRALENSGNNRAGFIGIPGNTASNTVIFSDGISTTSLHALTLKQRDLNITTAADLDGLQVSIARGLELHGPLARHLREGRFDITRFNSIRQSIALLLAGRVDVALIYCGYAQKASLKQIAHLTDDEIAALSIHPTSLMNTINRLILPATPDNARLMRHFNSYLARQRSSGALEKLYAQYLTNENTIEMVLSDTLTPSDTKTSTP</sequence>
<dbReference type="RefSeq" id="WP_007091947.1">
    <property type="nucleotide sequence ID" value="NZ_CP004388.1"/>
</dbReference>
<name>A0AB72UC30_9PROT</name>
<evidence type="ECO:0000313" key="4">
    <source>
        <dbReference type="Proteomes" id="UP000007127"/>
    </source>
</evidence>
<organism evidence="3 4">
    <name type="scientific">Thalassospira xiamenensis M-5 = DSM 17429</name>
    <dbReference type="NCBI Taxonomy" id="1123366"/>
    <lineage>
        <taxon>Bacteria</taxon>
        <taxon>Pseudomonadati</taxon>
        <taxon>Pseudomonadota</taxon>
        <taxon>Alphaproteobacteria</taxon>
        <taxon>Rhodospirillales</taxon>
        <taxon>Thalassospiraceae</taxon>
        <taxon>Thalassospira</taxon>
    </lineage>
</organism>
<proteinExistence type="predicted"/>
<dbReference type="Pfam" id="PF00497">
    <property type="entry name" value="SBP_bac_3"/>
    <property type="match status" value="1"/>
</dbReference>
<dbReference type="InterPro" id="IPR001638">
    <property type="entry name" value="Solute-binding_3/MltF_N"/>
</dbReference>
<feature type="transmembrane region" description="Helical" evidence="1">
    <location>
        <begin position="65"/>
        <end position="86"/>
    </location>
</feature>
<reference evidence="3 4" key="1">
    <citation type="journal article" date="2012" name="J. Bacteriol.">
        <title>Genome sequence of Thalassospira xiamenensis type strain M-5.</title>
        <authorList>
            <person name="Lai Q."/>
            <person name="Shao Z."/>
        </authorList>
    </citation>
    <scope>NUCLEOTIDE SEQUENCE [LARGE SCALE GENOMIC DNA]</scope>
    <source>
        <strain evidence="3 4">M-5</strain>
    </source>
</reference>
<dbReference type="EMBL" id="CP004388">
    <property type="protein sequence ID" value="AJD51672.1"/>
    <property type="molecule type" value="Genomic_DNA"/>
</dbReference>
<evidence type="ECO:0000259" key="2">
    <source>
        <dbReference type="Pfam" id="PF00497"/>
    </source>
</evidence>
<evidence type="ECO:0000313" key="3">
    <source>
        <dbReference type="EMBL" id="AJD51672.1"/>
    </source>
</evidence>
<keyword evidence="1" id="KW-1133">Transmembrane helix</keyword>
<keyword evidence="1" id="KW-0472">Membrane</keyword>
<dbReference type="GeneID" id="31927226"/>
<gene>
    <name evidence="3" type="ORF">TH3_07760</name>
</gene>
<keyword evidence="1" id="KW-0812">Transmembrane</keyword>
<dbReference type="AlphaFoldDB" id="A0AB72UC30"/>
<dbReference type="Proteomes" id="UP000007127">
    <property type="component" value="Chromosome"/>
</dbReference>
<protein>
    <submittedName>
        <fullName evidence="3">Extracellular solute-binding protein</fullName>
    </submittedName>
</protein>
<dbReference type="KEGG" id="txi:TH3_07760"/>